<sequence>MVNDDVDMIVMVSDMCAMISEVNLVGTNHGGWWIDTGATRHVRAHKRRRAKEMLLKGNDEAIDKFVLYKTEVENQLGKKIKVVRSDRGGEYVSPFIELCAKHGIRHEYTAPYSPLQNGYKWIFKKKMKADGTIEKYKARLVIIGFRQREGLDYFDTYSSVTRITSIRMIRTIAALRNLEVHHMDVKTAFLNRDLEEEIYMNQPEGFIAPGQHGKVFRLVKSFYGLKQAPKQLHQKFDHVMLESGFKINECDKCVYIKDTSSGYVILCLYVDDMLIDGSNNKMIKSAKDMLKLKFDMKDMGLDDVILGIKIIRTQNGLVLRQAHYVDKILSTHNAGDFGLARTPIDTSLHLSKNRGVGVAQLEYSRIIGMLMYLMSSTRPDLAYAVSRLSTYTSNLRYNDANWISDIKDSRSTSGYVFTLGGAAISWKSSK</sequence>
<accession>A0A6L2MME3</accession>
<keyword evidence="2" id="KW-0328">Glycosyltransferase</keyword>
<dbReference type="SUPFAM" id="SSF53098">
    <property type="entry name" value="Ribonuclease H-like"/>
    <property type="match status" value="1"/>
</dbReference>
<proteinExistence type="predicted"/>
<name>A0A6L2MME3_TANCI</name>
<feature type="domain" description="Reverse transcriptase Ty1/copia-type" evidence="1">
    <location>
        <begin position="118"/>
        <end position="344"/>
    </location>
</feature>
<comment type="caution">
    <text evidence="2">The sequence shown here is derived from an EMBL/GenBank/DDBJ whole genome shotgun (WGS) entry which is preliminary data.</text>
</comment>
<dbReference type="InterPro" id="IPR043502">
    <property type="entry name" value="DNA/RNA_pol_sf"/>
</dbReference>
<dbReference type="GO" id="GO:0003676">
    <property type="term" value="F:nucleic acid binding"/>
    <property type="evidence" value="ECO:0007669"/>
    <property type="project" value="InterPro"/>
</dbReference>
<evidence type="ECO:0000313" key="2">
    <source>
        <dbReference type="EMBL" id="GEU75206.1"/>
    </source>
</evidence>
<dbReference type="PANTHER" id="PTHR11439:SF521">
    <property type="entry name" value="RNA-DIRECTED DNA POLYMERASE"/>
    <property type="match status" value="1"/>
</dbReference>
<dbReference type="GO" id="GO:0016757">
    <property type="term" value="F:glycosyltransferase activity"/>
    <property type="evidence" value="ECO:0007669"/>
    <property type="project" value="UniProtKB-KW"/>
</dbReference>
<dbReference type="InterPro" id="IPR013103">
    <property type="entry name" value="RVT_2"/>
</dbReference>
<dbReference type="SUPFAM" id="SSF56672">
    <property type="entry name" value="DNA/RNA polymerases"/>
    <property type="match status" value="1"/>
</dbReference>
<dbReference type="EMBL" id="BKCJ010007038">
    <property type="protein sequence ID" value="GEU75206.1"/>
    <property type="molecule type" value="Genomic_DNA"/>
</dbReference>
<dbReference type="Pfam" id="PF07727">
    <property type="entry name" value="RVT_2"/>
    <property type="match status" value="1"/>
</dbReference>
<gene>
    <name evidence="2" type="ORF">Tci_047184</name>
</gene>
<dbReference type="InterPro" id="IPR012337">
    <property type="entry name" value="RNaseH-like_sf"/>
</dbReference>
<organism evidence="2">
    <name type="scientific">Tanacetum cinerariifolium</name>
    <name type="common">Dalmatian daisy</name>
    <name type="synonym">Chrysanthemum cinerariifolium</name>
    <dbReference type="NCBI Taxonomy" id="118510"/>
    <lineage>
        <taxon>Eukaryota</taxon>
        <taxon>Viridiplantae</taxon>
        <taxon>Streptophyta</taxon>
        <taxon>Embryophyta</taxon>
        <taxon>Tracheophyta</taxon>
        <taxon>Spermatophyta</taxon>
        <taxon>Magnoliopsida</taxon>
        <taxon>eudicotyledons</taxon>
        <taxon>Gunneridae</taxon>
        <taxon>Pentapetalae</taxon>
        <taxon>asterids</taxon>
        <taxon>campanulids</taxon>
        <taxon>Asterales</taxon>
        <taxon>Asteraceae</taxon>
        <taxon>Asteroideae</taxon>
        <taxon>Anthemideae</taxon>
        <taxon>Anthemidinae</taxon>
        <taxon>Tanacetum</taxon>
    </lineage>
</organism>
<dbReference type="InterPro" id="IPR036397">
    <property type="entry name" value="RNaseH_sf"/>
</dbReference>
<protein>
    <submittedName>
        <fullName evidence="2">ATP phosphoribosyltransferase 1, chloroplastic</fullName>
    </submittedName>
</protein>
<keyword evidence="2" id="KW-0808">Transferase</keyword>
<dbReference type="AlphaFoldDB" id="A0A6L2MME3"/>
<reference evidence="2" key="1">
    <citation type="journal article" date="2019" name="Sci. Rep.">
        <title>Draft genome of Tanacetum cinerariifolium, the natural source of mosquito coil.</title>
        <authorList>
            <person name="Yamashiro T."/>
            <person name="Shiraishi A."/>
            <person name="Satake H."/>
            <person name="Nakayama K."/>
        </authorList>
    </citation>
    <scope>NUCLEOTIDE SEQUENCE</scope>
</reference>
<evidence type="ECO:0000259" key="1">
    <source>
        <dbReference type="Pfam" id="PF07727"/>
    </source>
</evidence>
<dbReference type="Gene3D" id="3.30.420.10">
    <property type="entry name" value="Ribonuclease H-like superfamily/Ribonuclease H"/>
    <property type="match status" value="1"/>
</dbReference>
<dbReference type="PANTHER" id="PTHR11439">
    <property type="entry name" value="GAG-POL-RELATED RETROTRANSPOSON"/>
    <property type="match status" value="1"/>
</dbReference>